<dbReference type="HOGENOM" id="CLU_2825255_0_0_9"/>
<sequence length="66" mass="7404">MIFLSQVMAGTADGLLAMKEPCSVYRLMLGLQPANLQKISDRPLSKEELDIARAEFIRRELPDLAK</sequence>
<dbReference type="AlphaFoldDB" id="D3AFS6"/>
<accession>D3AFS6</accession>
<comment type="caution">
    <text evidence="1">The sequence shown here is derived from an EMBL/GenBank/DDBJ whole genome shotgun (WGS) entry which is preliminary data.</text>
</comment>
<gene>
    <name evidence="1" type="ORF">CLOSTHATH_02462</name>
</gene>
<proteinExistence type="predicted"/>
<reference evidence="1 2" key="1">
    <citation type="submission" date="2010-01" db="EMBL/GenBank/DDBJ databases">
        <authorList>
            <person name="Weinstock G."/>
            <person name="Sodergren E."/>
            <person name="Clifton S."/>
            <person name="Fulton L."/>
            <person name="Fulton B."/>
            <person name="Courtney L."/>
            <person name="Fronick C."/>
            <person name="Harrison M."/>
            <person name="Strong C."/>
            <person name="Farmer C."/>
            <person name="Delahaunty K."/>
            <person name="Markovic C."/>
            <person name="Hall O."/>
            <person name="Minx P."/>
            <person name="Tomlinson C."/>
            <person name="Mitreva M."/>
            <person name="Nelson J."/>
            <person name="Hou S."/>
            <person name="Wollam A."/>
            <person name="Pepin K.H."/>
            <person name="Johnson M."/>
            <person name="Bhonagiri V."/>
            <person name="Nash W.E."/>
            <person name="Warren W."/>
            <person name="Chinwalla A."/>
            <person name="Mardis E.R."/>
            <person name="Wilson R.K."/>
        </authorList>
    </citation>
    <scope>NUCLEOTIDE SEQUENCE [LARGE SCALE GENOMIC DNA]</scope>
    <source>
        <strain evidence="1 2">DSM 13479</strain>
    </source>
</reference>
<name>D3AFS6_9FIRM</name>
<protein>
    <submittedName>
        <fullName evidence="1">Uncharacterized protein</fullName>
    </submittedName>
</protein>
<organism evidence="1 2">
    <name type="scientific">Hungatella hathewayi DSM 13479</name>
    <dbReference type="NCBI Taxonomy" id="566550"/>
    <lineage>
        <taxon>Bacteria</taxon>
        <taxon>Bacillati</taxon>
        <taxon>Bacillota</taxon>
        <taxon>Clostridia</taxon>
        <taxon>Lachnospirales</taxon>
        <taxon>Lachnospiraceae</taxon>
        <taxon>Hungatella</taxon>
    </lineage>
</organism>
<dbReference type="Proteomes" id="UP000004968">
    <property type="component" value="Unassembled WGS sequence"/>
</dbReference>
<evidence type="ECO:0000313" key="1">
    <source>
        <dbReference type="EMBL" id="EFC99344.1"/>
    </source>
</evidence>
<dbReference type="EMBL" id="ACIO01000191">
    <property type="protein sequence ID" value="EFC99344.1"/>
    <property type="molecule type" value="Genomic_DNA"/>
</dbReference>
<dbReference type="RefSeq" id="WP_006772982.1">
    <property type="nucleotide sequence ID" value="NZ_GG667641.1"/>
</dbReference>
<evidence type="ECO:0000313" key="2">
    <source>
        <dbReference type="Proteomes" id="UP000004968"/>
    </source>
</evidence>